<evidence type="ECO:0000313" key="2">
    <source>
        <dbReference type="Proteomes" id="UP000012329"/>
    </source>
</evidence>
<dbReference type="AlphaFoldDB" id="A0A829D008"/>
<dbReference type="Proteomes" id="UP000012329">
    <property type="component" value="Unassembled WGS sequence"/>
</dbReference>
<organism evidence="1 2">
    <name type="scientific">Leptospira interrogans str. 2002000626</name>
    <dbReference type="NCBI Taxonomy" id="996803"/>
    <lineage>
        <taxon>Bacteria</taxon>
        <taxon>Pseudomonadati</taxon>
        <taxon>Spirochaetota</taxon>
        <taxon>Spirochaetia</taxon>
        <taxon>Leptospirales</taxon>
        <taxon>Leptospiraceae</taxon>
        <taxon>Leptospira</taxon>
    </lineage>
</organism>
<protein>
    <recommendedName>
        <fullName evidence="3">SH3b domain-containing protein</fullName>
    </recommendedName>
</protein>
<evidence type="ECO:0000313" key="1">
    <source>
        <dbReference type="EMBL" id="EMY02118.1"/>
    </source>
</evidence>
<dbReference type="Gene3D" id="2.30.30.40">
    <property type="entry name" value="SH3 Domains"/>
    <property type="match status" value="1"/>
</dbReference>
<evidence type="ECO:0008006" key="3">
    <source>
        <dbReference type="Google" id="ProtNLM"/>
    </source>
</evidence>
<sequence>MIKIIPILPLLVMLFCSSLPKSKSDTTIKYVFAKSGLILRKKPELNSEPILTIPYGSKVLVSSDGPVGEKLEVESLNGYYRFVKFSENIGFIFDGFISTLIPPDSKLDGISHYFEKNYKKIKGPIQSSPNVDNSETKVYEIHYEKGIKLFTTVYLGGGYTRISIPNATINDGKLLLLTIYPKLKKVKFIKDKNSESFVVEIKDDTTGIEEYYDIRLIDTNLIISVGGET</sequence>
<dbReference type="EMBL" id="AFJL02000261">
    <property type="protein sequence ID" value="EMY02118.1"/>
    <property type="molecule type" value="Genomic_DNA"/>
</dbReference>
<comment type="caution">
    <text evidence="1">The sequence shown here is derived from an EMBL/GenBank/DDBJ whole genome shotgun (WGS) entry which is preliminary data.</text>
</comment>
<accession>A0A829D008</accession>
<name>A0A829D008_LEPIR</name>
<proteinExistence type="predicted"/>
<gene>
    <name evidence="1" type="ORF">LEP1GSC029_1176</name>
</gene>
<reference evidence="1 2" key="1">
    <citation type="submission" date="2013-02" db="EMBL/GenBank/DDBJ databases">
        <authorList>
            <person name="Harkins D.M."/>
            <person name="Durkin A.S."/>
            <person name="Brinkac L.M."/>
            <person name="Haft D.H."/>
            <person name="Selengut J.D."/>
            <person name="Sanka R."/>
            <person name="DePew J."/>
            <person name="Purushe J."/>
            <person name="Whelen A.C."/>
            <person name="Vinetz J.M."/>
            <person name="Sutton G.G."/>
            <person name="Nierman W.C."/>
            <person name="Fouts D.E."/>
        </authorList>
    </citation>
    <scope>NUCLEOTIDE SEQUENCE [LARGE SCALE GENOMIC DNA]</scope>
    <source>
        <strain evidence="1 2">2002000626</strain>
    </source>
</reference>